<accession>A0A7S0H7C4</accession>
<name>A0A7S0H7C4_9EUKA</name>
<organism evidence="1">
    <name type="scientific">Amorphochlora amoebiformis</name>
    <dbReference type="NCBI Taxonomy" id="1561963"/>
    <lineage>
        <taxon>Eukaryota</taxon>
        <taxon>Sar</taxon>
        <taxon>Rhizaria</taxon>
        <taxon>Cercozoa</taxon>
        <taxon>Chlorarachniophyceae</taxon>
        <taxon>Amorphochlora</taxon>
    </lineage>
</organism>
<dbReference type="AlphaFoldDB" id="A0A7S0H7C4"/>
<sequence length="153" mass="16934">MSGEGGSRVRVLHDSDRILCLQHWIKVAKHPEASALPGSTEVMKEMLWWNEGAIGANKRRFSLAVIQDGDGVVDAIVSLLLTPDNSDFMSFLQQNYVLTVNYIAISPTGSADIGVGTRLIQAVKSLAQEKQWRVEWEPLRSLYGGRFYLASSV</sequence>
<protein>
    <submittedName>
        <fullName evidence="1">Uncharacterized protein</fullName>
    </submittedName>
</protein>
<reference evidence="1" key="1">
    <citation type="submission" date="2021-01" db="EMBL/GenBank/DDBJ databases">
        <authorList>
            <person name="Corre E."/>
            <person name="Pelletier E."/>
            <person name="Niang G."/>
            <person name="Scheremetjew M."/>
            <person name="Finn R."/>
            <person name="Kale V."/>
            <person name="Holt S."/>
            <person name="Cochrane G."/>
            <person name="Meng A."/>
            <person name="Brown T."/>
            <person name="Cohen L."/>
        </authorList>
    </citation>
    <scope>NUCLEOTIDE SEQUENCE</scope>
    <source>
        <strain evidence="1">CCMP2058</strain>
    </source>
</reference>
<proteinExistence type="predicted"/>
<dbReference type="EMBL" id="HBEM01035091">
    <property type="protein sequence ID" value="CAD8465054.1"/>
    <property type="molecule type" value="Transcribed_RNA"/>
</dbReference>
<evidence type="ECO:0000313" key="1">
    <source>
        <dbReference type="EMBL" id="CAD8465054.1"/>
    </source>
</evidence>
<gene>
    <name evidence="1" type="ORF">LAMO00422_LOCUS24021</name>
</gene>